<comment type="caution">
    <text evidence="6">The sequence shown here is derived from an EMBL/GenBank/DDBJ whole genome shotgun (WGS) entry which is preliminary data.</text>
</comment>
<dbReference type="PROSITE" id="PS51462">
    <property type="entry name" value="NUDIX"/>
    <property type="match status" value="1"/>
</dbReference>
<dbReference type="CDD" id="cd02883">
    <property type="entry name" value="NUDIX_Hydrolase"/>
    <property type="match status" value="1"/>
</dbReference>
<dbReference type="SUPFAM" id="SSF55811">
    <property type="entry name" value="Nudix"/>
    <property type="match status" value="1"/>
</dbReference>
<reference evidence="6" key="1">
    <citation type="submission" date="2020-09" db="EMBL/GenBank/DDBJ databases">
        <title>A novel bacterium of genus Paenibacillus, isolated from South China Sea.</title>
        <authorList>
            <person name="Huang H."/>
            <person name="Mo K."/>
            <person name="Hu Y."/>
        </authorList>
    </citation>
    <scope>NUCLEOTIDE SEQUENCE</scope>
    <source>
        <strain evidence="6">IB182363</strain>
    </source>
</reference>
<comment type="cofactor">
    <cofactor evidence="1">
        <name>Mg(2+)</name>
        <dbReference type="ChEBI" id="CHEBI:18420"/>
    </cofactor>
</comment>
<feature type="domain" description="Nudix hydrolase" evidence="5">
    <location>
        <begin position="2"/>
        <end position="145"/>
    </location>
</feature>
<dbReference type="InterPro" id="IPR020084">
    <property type="entry name" value="NUDIX_hydrolase_CS"/>
</dbReference>
<proteinExistence type="inferred from homology"/>
<evidence type="ECO:0000256" key="1">
    <source>
        <dbReference type="ARBA" id="ARBA00001946"/>
    </source>
</evidence>
<evidence type="ECO:0000256" key="2">
    <source>
        <dbReference type="ARBA" id="ARBA00022801"/>
    </source>
</evidence>
<sequence>MKRIDVASTILLDETRQKIVMVRSHKDGKFNWTTPGGAVEPGETLEQAAIRETKEECGYDVRIGSLHSVREMFFETSGHHVVIFTFYATITGGELEIMDPDGDIVEVCWMELPAANELMTYLPEKLSGMDDAPSGSAPYYFQGTL</sequence>
<dbReference type="Proteomes" id="UP000639396">
    <property type="component" value="Unassembled WGS sequence"/>
</dbReference>
<dbReference type="AlphaFoldDB" id="A0A927CCK7"/>
<dbReference type="RefSeq" id="WP_190930609.1">
    <property type="nucleotide sequence ID" value="NZ_JACXJA010000036.1"/>
</dbReference>
<keyword evidence="2 4" id="KW-0378">Hydrolase</keyword>
<keyword evidence="7" id="KW-1185">Reference proteome</keyword>
<keyword evidence="3" id="KW-0460">Magnesium</keyword>
<dbReference type="InterPro" id="IPR015797">
    <property type="entry name" value="NUDIX_hydrolase-like_dom_sf"/>
</dbReference>
<dbReference type="Pfam" id="PF00293">
    <property type="entry name" value="NUDIX"/>
    <property type="match status" value="1"/>
</dbReference>
<gene>
    <name evidence="6" type="ORF">IDH45_23675</name>
</gene>
<dbReference type="PANTHER" id="PTHR43046:SF12">
    <property type="entry name" value="GDP-MANNOSE MANNOSYL HYDROLASE"/>
    <property type="match status" value="1"/>
</dbReference>
<evidence type="ECO:0000313" key="7">
    <source>
        <dbReference type="Proteomes" id="UP000639396"/>
    </source>
</evidence>
<comment type="similarity">
    <text evidence="4">Belongs to the Nudix hydrolase family.</text>
</comment>
<dbReference type="GO" id="GO:0016787">
    <property type="term" value="F:hydrolase activity"/>
    <property type="evidence" value="ECO:0007669"/>
    <property type="project" value="UniProtKB-KW"/>
</dbReference>
<dbReference type="PROSITE" id="PS00893">
    <property type="entry name" value="NUDIX_BOX"/>
    <property type="match status" value="1"/>
</dbReference>
<evidence type="ECO:0000256" key="4">
    <source>
        <dbReference type="RuleBase" id="RU003476"/>
    </source>
</evidence>
<dbReference type="PRINTS" id="PR00502">
    <property type="entry name" value="NUDIXFAMILY"/>
</dbReference>
<protein>
    <submittedName>
        <fullName evidence="6">NUDIX hydrolase</fullName>
    </submittedName>
</protein>
<dbReference type="EMBL" id="JACXJA010000036">
    <property type="protein sequence ID" value="MBD2864984.1"/>
    <property type="molecule type" value="Genomic_DNA"/>
</dbReference>
<dbReference type="InterPro" id="IPR020476">
    <property type="entry name" value="Nudix_hydrolase"/>
</dbReference>
<organism evidence="6 7">
    <name type="scientific">Paenibacillus oceani</name>
    <dbReference type="NCBI Taxonomy" id="2772510"/>
    <lineage>
        <taxon>Bacteria</taxon>
        <taxon>Bacillati</taxon>
        <taxon>Bacillota</taxon>
        <taxon>Bacilli</taxon>
        <taxon>Bacillales</taxon>
        <taxon>Paenibacillaceae</taxon>
        <taxon>Paenibacillus</taxon>
    </lineage>
</organism>
<evidence type="ECO:0000256" key="3">
    <source>
        <dbReference type="ARBA" id="ARBA00022842"/>
    </source>
</evidence>
<evidence type="ECO:0000259" key="5">
    <source>
        <dbReference type="PROSITE" id="PS51462"/>
    </source>
</evidence>
<dbReference type="Gene3D" id="3.90.79.10">
    <property type="entry name" value="Nucleoside Triphosphate Pyrophosphohydrolase"/>
    <property type="match status" value="1"/>
</dbReference>
<name>A0A927CCK7_9BACL</name>
<dbReference type="InterPro" id="IPR000086">
    <property type="entry name" value="NUDIX_hydrolase_dom"/>
</dbReference>
<evidence type="ECO:0000313" key="6">
    <source>
        <dbReference type="EMBL" id="MBD2864984.1"/>
    </source>
</evidence>
<dbReference type="PANTHER" id="PTHR43046">
    <property type="entry name" value="GDP-MANNOSE MANNOSYL HYDROLASE"/>
    <property type="match status" value="1"/>
</dbReference>
<accession>A0A927CCK7</accession>